<evidence type="ECO:0000313" key="3">
    <source>
        <dbReference type="Proteomes" id="UP001198151"/>
    </source>
</evidence>
<dbReference type="Gene3D" id="3.40.50.720">
    <property type="entry name" value="NAD(P)-binding Rossmann-like Domain"/>
    <property type="match status" value="1"/>
</dbReference>
<gene>
    <name evidence="2" type="primary">thiF</name>
    <name evidence="2" type="ORF">LKD70_08700</name>
</gene>
<dbReference type="PANTHER" id="PTHR43267:SF3">
    <property type="entry name" value="THIF PROTEIN"/>
    <property type="match status" value="1"/>
</dbReference>
<feature type="domain" description="THIF-type NAD/FAD binding fold" evidence="1">
    <location>
        <begin position="28"/>
        <end position="215"/>
    </location>
</feature>
<evidence type="ECO:0000259" key="1">
    <source>
        <dbReference type="Pfam" id="PF00899"/>
    </source>
</evidence>
<dbReference type="GO" id="GO:0016779">
    <property type="term" value="F:nucleotidyltransferase activity"/>
    <property type="evidence" value="ECO:0007669"/>
    <property type="project" value="UniProtKB-KW"/>
</dbReference>
<organism evidence="2 3">
    <name type="scientific">Ruminococcus turbiniformis</name>
    <dbReference type="NCBI Taxonomy" id="2881258"/>
    <lineage>
        <taxon>Bacteria</taxon>
        <taxon>Bacillati</taxon>
        <taxon>Bacillota</taxon>
        <taxon>Clostridia</taxon>
        <taxon>Eubacteriales</taxon>
        <taxon>Oscillospiraceae</taxon>
        <taxon>Ruminococcus</taxon>
    </lineage>
</organism>
<dbReference type="InterPro" id="IPR000594">
    <property type="entry name" value="ThiF_NAD_FAD-bd"/>
</dbReference>
<dbReference type="Proteomes" id="UP001198151">
    <property type="component" value="Unassembled WGS sequence"/>
</dbReference>
<proteinExistence type="predicted"/>
<name>A0ABS8FWT3_9FIRM</name>
<dbReference type="Pfam" id="PF00899">
    <property type="entry name" value="ThiF"/>
    <property type="match status" value="1"/>
</dbReference>
<evidence type="ECO:0000313" key="2">
    <source>
        <dbReference type="EMBL" id="MCC2254495.1"/>
    </source>
</evidence>
<keyword evidence="2" id="KW-0808">Transferase</keyword>
<accession>A0ABS8FWT3</accession>
<dbReference type="EMBL" id="JAJEQX010000013">
    <property type="protein sequence ID" value="MCC2254495.1"/>
    <property type="molecule type" value="Genomic_DNA"/>
</dbReference>
<dbReference type="RefSeq" id="WP_227707636.1">
    <property type="nucleotide sequence ID" value="NZ_JAJEQX010000013.1"/>
</dbReference>
<keyword evidence="3" id="KW-1185">Reference proteome</keyword>
<dbReference type="SUPFAM" id="SSF69572">
    <property type="entry name" value="Activating enzymes of the ubiquitin-like proteins"/>
    <property type="match status" value="1"/>
</dbReference>
<protein>
    <submittedName>
        <fullName evidence="2">Sulfur carrier protein ThiS adenylyltransferase ThiF</fullName>
    </submittedName>
</protein>
<sequence length="223" mass="24421">MTFSENVSAENRFTKAEIQEALCSRHTTEIQKRLDSARVAVAGLGGLGSNVAFALARIGVGHLHLIDFDKVDLTNLNRQQYFMRHVGMNKTDALKGELLDINPYLDIKTDCIRVTEENIPELFKDDPIICEAFDVPENKAMLVNGILGLFTEKIIVSASGMAGYGDSNSICTKKITDRFYLCGDEISDSSLGQGLMAPRVSICAGHEANLITRLIIDGHTATK</sequence>
<dbReference type="PANTHER" id="PTHR43267">
    <property type="entry name" value="TRNA THREONYLCARBAMOYLADENOSINE DEHYDRATASE"/>
    <property type="match status" value="1"/>
</dbReference>
<dbReference type="InterPro" id="IPR012729">
    <property type="entry name" value="ThiF_fam2"/>
</dbReference>
<dbReference type="NCBIfam" id="TIGR02354">
    <property type="entry name" value="thiF_fam2"/>
    <property type="match status" value="1"/>
</dbReference>
<dbReference type="InterPro" id="IPR035985">
    <property type="entry name" value="Ubiquitin-activating_enz"/>
</dbReference>
<dbReference type="InterPro" id="IPR045886">
    <property type="entry name" value="ThiF/MoeB/HesA"/>
</dbReference>
<keyword evidence="2" id="KW-0548">Nucleotidyltransferase</keyword>
<dbReference type="NCBIfam" id="NF006395">
    <property type="entry name" value="PRK08644.1"/>
    <property type="match status" value="1"/>
</dbReference>
<comment type="caution">
    <text evidence="2">The sequence shown here is derived from an EMBL/GenBank/DDBJ whole genome shotgun (WGS) entry which is preliminary data.</text>
</comment>
<reference evidence="2 3" key="1">
    <citation type="submission" date="2021-10" db="EMBL/GenBank/DDBJ databases">
        <title>Anaerobic single-cell dispensing facilitates the cultivation of human gut bacteria.</title>
        <authorList>
            <person name="Afrizal A."/>
        </authorList>
    </citation>
    <scope>NUCLEOTIDE SEQUENCE [LARGE SCALE GENOMIC DNA]</scope>
    <source>
        <strain evidence="2 3">CLA-AA-H200</strain>
    </source>
</reference>